<sequence>MGDRLECNGFKVHVEVFGREVFEACVGEGYTVRDLLSRLGLRASEVVVAVDGEVVTEDEPLKPGSRVKIHSVVSGG</sequence>
<name>A0A7L9FIL2_9CREN</name>
<evidence type="ECO:0000313" key="1">
    <source>
        <dbReference type="EMBL" id="QOJ79471.1"/>
    </source>
</evidence>
<dbReference type="EMBL" id="CP062310">
    <property type="protein sequence ID" value="QOJ79471.1"/>
    <property type="molecule type" value="Genomic_DNA"/>
</dbReference>
<protein>
    <submittedName>
        <fullName evidence="1">MoaD/ThiS family protein</fullName>
    </submittedName>
</protein>
<gene>
    <name evidence="1" type="ORF">IG193_03145</name>
</gene>
<dbReference type="AlphaFoldDB" id="A0A7L9FIL2"/>
<reference evidence="1 2" key="1">
    <citation type="submission" date="2020-10" db="EMBL/GenBank/DDBJ databases">
        <title>Thermofilum lucidum 3507LT sp. nov. a novel member of Thermofilaceae family isolated from Chile hot spring, and proposal of description order Thermofilales.</title>
        <authorList>
            <person name="Zayulina K.S."/>
            <person name="Elcheninov A.G."/>
            <person name="Toshchakov S.V."/>
            <person name="Kublanov I.V."/>
        </authorList>
    </citation>
    <scope>NUCLEOTIDE SEQUENCE [LARGE SCALE GENOMIC DNA]</scope>
    <source>
        <strain evidence="1 2">3507LT</strain>
    </source>
</reference>
<keyword evidence="2" id="KW-1185">Reference proteome</keyword>
<dbReference type="Gene3D" id="3.10.20.30">
    <property type="match status" value="1"/>
</dbReference>
<dbReference type="Pfam" id="PF02597">
    <property type="entry name" value="ThiS"/>
    <property type="match status" value="1"/>
</dbReference>
<dbReference type="InterPro" id="IPR016155">
    <property type="entry name" value="Mopterin_synth/thiamin_S_b"/>
</dbReference>
<dbReference type="SUPFAM" id="SSF54285">
    <property type="entry name" value="MoaD/ThiS"/>
    <property type="match status" value="1"/>
</dbReference>
<dbReference type="InParanoid" id="A0A7L9FIL2"/>
<evidence type="ECO:0000313" key="2">
    <source>
        <dbReference type="Proteomes" id="UP000594121"/>
    </source>
</evidence>
<dbReference type="GeneID" id="59148859"/>
<dbReference type="Proteomes" id="UP000594121">
    <property type="component" value="Chromosome"/>
</dbReference>
<dbReference type="InterPro" id="IPR012675">
    <property type="entry name" value="Beta-grasp_dom_sf"/>
</dbReference>
<accession>A0A7L9FIL2</accession>
<organism evidence="1 2">
    <name type="scientific">Infirmifilum lucidum</name>
    <dbReference type="NCBI Taxonomy" id="2776706"/>
    <lineage>
        <taxon>Archaea</taxon>
        <taxon>Thermoproteota</taxon>
        <taxon>Thermoprotei</taxon>
        <taxon>Thermofilales</taxon>
        <taxon>Thermofilaceae</taxon>
        <taxon>Infirmifilum</taxon>
    </lineage>
</organism>
<dbReference type="RefSeq" id="WP_192819443.1">
    <property type="nucleotide sequence ID" value="NZ_CP062310.1"/>
</dbReference>
<dbReference type="KEGG" id="thel:IG193_03145"/>
<proteinExistence type="predicted"/>
<dbReference type="InterPro" id="IPR003749">
    <property type="entry name" value="ThiS/MoaD-like"/>
</dbReference>